<reference evidence="2" key="1">
    <citation type="journal article" date="2018" name="Nat. Plants">
        <title>Whole-genome landscape of Medicago truncatula symbiotic genes.</title>
        <authorList>
            <person name="Pecrix Y."/>
            <person name="Gamas P."/>
            <person name="Carrere S."/>
        </authorList>
    </citation>
    <scope>NUCLEOTIDE SEQUENCE</scope>
    <source>
        <tissue evidence="2">Leaves</tissue>
    </source>
</reference>
<proteinExistence type="predicted"/>
<name>A0A396HNZ6_MEDTR</name>
<organism evidence="2">
    <name type="scientific">Medicago truncatula</name>
    <name type="common">Barrel medic</name>
    <name type="synonym">Medicago tribuloides</name>
    <dbReference type="NCBI Taxonomy" id="3880"/>
    <lineage>
        <taxon>Eukaryota</taxon>
        <taxon>Viridiplantae</taxon>
        <taxon>Streptophyta</taxon>
        <taxon>Embryophyta</taxon>
        <taxon>Tracheophyta</taxon>
        <taxon>Spermatophyta</taxon>
        <taxon>Magnoliopsida</taxon>
        <taxon>eudicotyledons</taxon>
        <taxon>Gunneridae</taxon>
        <taxon>Pentapetalae</taxon>
        <taxon>rosids</taxon>
        <taxon>fabids</taxon>
        <taxon>Fabales</taxon>
        <taxon>Fabaceae</taxon>
        <taxon>Papilionoideae</taxon>
        <taxon>50 kb inversion clade</taxon>
        <taxon>NPAAA clade</taxon>
        <taxon>Hologalegina</taxon>
        <taxon>IRL clade</taxon>
        <taxon>Trifolieae</taxon>
        <taxon>Medicago</taxon>
    </lineage>
</organism>
<evidence type="ECO:0000313" key="2">
    <source>
        <dbReference type="EMBL" id="RHN55062.1"/>
    </source>
</evidence>
<keyword evidence="1" id="KW-0812">Transmembrane</keyword>
<dbReference type="AlphaFoldDB" id="A0A396HNZ6"/>
<dbReference type="Gramene" id="rna30188">
    <property type="protein sequence ID" value="RHN55062.1"/>
    <property type="gene ID" value="gene30188"/>
</dbReference>
<keyword evidence="1" id="KW-0472">Membrane</keyword>
<sequence>MLCYFFHQLYQAYVIANIYSKFARRCRGLKATQVGIIHGSLKHHQHYILLLYQIVLFGLFLPFNCKEKTRLHLILCWI</sequence>
<keyword evidence="1" id="KW-1133">Transmembrane helix</keyword>
<comment type="caution">
    <text evidence="2">The sequence shown here is derived from an EMBL/GenBank/DDBJ whole genome shotgun (WGS) entry which is preliminary data.</text>
</comment>
<accession>A0A396HNZ6</accession>
<evidence type="ECO:0008006" key="3">
    <source>
        <dbReference type="Google" id="ProtNLM"/>
    </source>
</evidence>
<evidence type="ECO:0000256" key="1">
    <source>
        <dbReference type="SAM" id="Phobius"/>
    </source>
</evidence>
<protein>
    <recommendedName>
        <fullName evidence="3">Transmembrane protein</fullName>
    </recommendedName>
</protein>
<gene>
    <name evidence="2" type="ORF">MtrunA17_Chr5g0413631</name>
</gene>
<feature type="transmembrane region" description="Helical" evidence="1">
    <location>
        <begin position="47"/>
        <end position="65"/>
    </location>
</feature>
<dbReference type="EMBL" id="PSQE01000005">
    <property type="protein sequence ID" value="RHN55062.1"/>
    <property type="molecule type" value="Genomic_DNA"/>
</dbReference>
<dbReference type="Proteomes" id="UP000265566">
    <property type="component" value="Chromosome 5"/>
</dbReference>